<dbReference type="FunFam" id="1.10.150.570:FF:000001">
    <property type="entry name" value="tRNA uridine 5-carboxymethylaminomethyl modification enzyme MnmG"/>
    <property type="match status" value="1"/>
</dbReference>
<feature type="domain" description="tRNA uridine 5-carboxymethylaminomethyl modification enzyme C-terminal subdomain" evidence="12">
    <location>
        <begin position="519"/>
        <end position="590"/>
    </location>
</feature>
<evidence type="ECO:0000256" key="2">
    <source>
        <dbReference type="ARBA" id="ARBA00003717"/>
    </source>
</evidence>
<dbReference type="InterPro" id="IPR004416">
    <property type="entry name" value="MnmG"/>
</dbReference>
<dbReference type="FunFam" id="3.50.50.60:FF:000002">
    <property type="entry name" value="tRNA uridine 5-carboxymethylaminomethyl modification enzyme MnmG"/>
    <property type="match status" value="1"/>
</dbReference>
<proteinExistence type="inferred from homology"/>
<evidence type="ECO:0000256" key="1">
    <source>
        <dbReference type="ARBA" id="ARBA00001974"/>
    </source>
</evidence>
<evidence type="ECO:0000256" key="3">
    <source>
        <dbReference type="ARBA" id="ARBA00007653"/>
    </source>
</evidence>
<dbReference type="GO" id="GO:0050660">
    <property type="term" value="F:flavin adenine dinucleotide binding"/>
    <property type="evidence" value="ECO:0007669"/>
    <property type="project" value="UniProtKB-UniRule"/>
</dbReference>
<accession>A0A2M7SBA8</accession>
<organism evidence="13 14">
    <name type="scientific">Candidatus Desantisbacteria bacterium CG_4_10_14_0_8_um_filter_48_22</name>
    <dbReference type="NCBI Taxonomy" id="1974543"/>
    <lineage>
        <taxon>Bacteria</taxon>
        <taxon>Candidatus Desantisiibacteriota</taxon>
    </lineage>
</organism>
<dbReference type="Pfam" id="PF01134">
    <property type="entry name" value="GIDA"/>
    <property type="match status" value="1"/>
</dbReference>
<comment type="cofactor">
    <cofactor evidence="1 11">
        <name>FAD</name>
        <dbReference type="ChEBI" id="CHEBI:57692"/>
    </cofactor>
</comment>
<comment type="caution">
    <text evidence="13">The sequence shown here is derived from an EMBL/GenBank/DDBJ whole genome shotgun (WGS) entry which is preliminary data.</text>
</comment>
<feature type="binding site" evidence="11">
    <location>
        <begin position="15"/>
        <end position="20"/>
    </location>
    <ligand>
        <name>FAD</name>
        <dbReference type="ChEBI" id="CHEBI:57692"/>
    </ligand>
</feature>
<evidence type="ECO:0000313" key="14">
    <source>
        <dbReference type="Proteomes" id="UP000229307"/>
    </source>
</evidence>
<evidence type="ECO:0000256" key="9">
    <source>
        <dbReference type="ARBA" id="ARBA00025948"/>
    </source>
</evidence>
<evidence type="ECO:0000256" key="7">
    <source>
        <dbReference type="ARBA" id="ARBA00022827"/>
    </source>
</evidence>
<protein>
    <recommendedName>
        <fullName evidence="4 11">tRNA uridine 5-carboxymethylaminomethyl modification enzyme MnmG</fullName>
    </recommendedName>
    <alternativeName>
        <fullName evidence="10 11">Glucose-inhibited division protein A</fullName>
    </alternativeName>
</protein>
<evidence type="ECO:0000256" key="10">
    <source>
        <dbReference type="ARBA" id="ARBA00031800"/>
    </source>
</evidence>
<dbReference type="PANTHER" id="PTHR11806">
    <property type="entry name" value="GLUCOSE INHIBITED DIVISION PROTEIN A"/>
    <property type="match status" value="1"/>
</dbReference>
<evidence type="ECO:0000313" key="13">
    <source>
        <dbReference type="EMBL" id="PIZ16805.1"/>
    </source>
</evidence>
<dbReference type="SUPFAM" id="SSF51905">
    <property type="entry name" value="FAD/NAD(P)-binding domain"/>
    <property type="match status" value="1"/>
</dbReference>
<comment type="subcellular location">
    <subcellularLocation>
        <location evidence="11">Cytoplasm</location>
    </subcellularLocation>
</comment>
<dbReference type="InterPro" id="IPR040131">
    <property type="entry name" value="MnmG_N"/>
</dbReference>
<sequence length="595" mass="66676">MHDVRRTTYDVIVVGAGHAGCEAALASARMGCRTLLLTISRGTIAQMSCNPSIGGIGKSHLVAEVDALGGEMAKVTDRTGIQFRMLNTKKGPAVQAPRAQCDRQAYRTAMRDVVENQKGLEVKEGIAVQCKMQNARTSPFGAKCKIVGTEDGKEYEARAVILTAGTFLNGLMHIGDRSFEGGRFGEPAAKGLTESLEKLGFRAGRLKTGTPARLDRRTIDFSKLIVQNGDEDPRPFSFFTEKISCGQIPCYITYTNPKTHEIIKKNLHLSAMYGGKIRATGVRYCPSIEDKVVRFAGRERHQVFLEPEGRDSNEIYPNGISTSLPEKVQEEYIHSIKGLEEAKINCPGYAIEYDYFNPTQLKPTLETKLIEGLYFAGQINGTTGYEEAAAQGITAGINAALKLKGKPPFILDRSQAYIGIMIDDLVTKGVEEPYRMFTSRAEYRLLLRCDNADRRMMPFGREFGLISEKIYGRFERKWEAVDDVVGRRSYVVRRKENKQPALHGDRISEDILREAEIELKYKGYLERQKKQAEQFKKLEDNRIPEDFDYMKIHGMKTEARQKLTRIRPASLGQASRIQGVTASDISVLMIFLKKH</sequence>
<keyword evidence="5 11" id="KW-0285">Flavoprotein</keyword>
<keyword evidence="11" id="KW-0963">Cytoplasm</keyword>
<dbReference type="GO" id="GO:0002098">
    <property type="term" value="P:tRNA wobble uridine modification"/>
    <property type="evidence" value="ECO:0007669"/>
    <property type="project" value="InterPro"/>
</dbReference>
<keyword evidence="7 11" id="KW-0274">FAD</keyword>
<dbReference type="InterPro" id="IPR036188">
    <property type="entry name" value="FAD/NAD-bd_sf"/>
</dbReference>
<evidence type="ECO:0000256" key="4">
    <source>
        <dbReference type="ARBA" id="ARBA00020461"/>
    </source>
</evidence>
<gene>
    <name evidence="11" type="primary">mnmG</name>
    <name evidence="11" type="synonym">gidA</name>
    <name evidence="13" type="ORF">COY52_05995</name>
</gene>
<comment type="caution">
    <text evidence="11">Lacks conserved residue(s) required for the propagation of feature annotation.</text>
</comment>
<dbReference type="EMBL" id="PFMR01000166">
    <property type="protein sequence ID" value="PIZ16805.1"/>
    <property type="molecule type" value="Genomic_DNA"/>
</dbReference>
<evidence type="ECO:0000256" key="8">
    <source>
        <dbReference type="ARBA" id="ARBA00023027"/>
    </source>
</evidence>
<dbReference type="HAMAP" id="MF_00129">
    <property type="entry name" value="MnmG_GidA"/>
    <property type="match status" value="1"/>
</dbReference>
<name>A0A2M7SBA8_9BACT</name>
<evidence type="ECO:0000256" key="5">
    <source>
        <dbReference type="ARBA" id="ARBA00022630"/>
    </source>
</evidence>
<dbReference type="Pfam" id="PF13932">
    <property type="entry name" value="SAM_GIDA_C"/>
    <property type="match status" value="1"/>
</dbReference>
<evidence type="ECO:0000259" key="12">
    <source>
        <dbReference type="SMART" id="SM01228"/>
    </source>
</evidence>
<dbReference type="InterPro" id="IPR020595">
    <property type="entry name" value="MnmG-rel_CS"/>
</dbReference>
<reference evidence="14" key="1">
    <citation type="submission" date="2017-09" db="EMBL/GenBank/DDBJ databases">
        <title>Depth-based differentiation of microbial function through sediment-hosted aquifers and enrichment of novel symbionts in the deep terrestrial subsurface.</title>
        <authorList>
            <person name="Probst A.J."/>
            <person name="Ladd B."/>
            <person name="Jarett J.K."/>
            <person name="Geller-Mcgrath D.E."/>
            <person name="Sieber C.M.K."/>
            <person name="Emerson J.B."/>
            <person name="Anantharaman K."/>
            <person name="Thomas B.C."/>
            <person name="Malmstrom R."/>
            <person name="Stieglmeier M."/>
            <person name="Klingl A."/>
            <person name="Woyke T."/>
            <person name="Ryan C.M."/>
            <person name="Banfield J.F."/>
        </authorList>
    </citation>
    <scope>NUCLEOTIDE SEQUENCE [LARGE SCALE GENOMIC DNA]</scope>
</reference>
<dbReference type="InterPro" id="IPR047001">
    <property type="entry name" value="MnmG_C_subdom"/>
</dbReference>
<dbReference type="PROSITE" id="PS01280">
    <property type="entry name" value="GIDA_1"/>
    <property type="match status" value="1"/>
</dbReference>
<dbReference type="GO" id="GO:0030488">
    <property type="term" value="P:tRNA methylation"/>
    <property type="evidence" value="ECO:0007669"/>
    <property type="project" value="TreeGrafter"/>
</dbReference>
<dbReference type="NCBIfam" id="TIGR00136">
    <property type="entry name" value="mnmG_gidA"/>
    <property type="match status" value="1"/>
</dbReference>
<dbReference type="PANTHER" id="PTHR11806:SF0">
    <property type="entry name" value="PROTEIN MTO1 HOMOLOG, MITOCHONDRIAL"/>
    <property type="match status" value="1"/>
</dbReference>
<comment type="subunit">
    <text evidence="9 11">Homodimer. Heterotetramer of two MnmE and two MnmG subunits.</text>
</comment>
<feature type="binding site" evidence="11">
    <location>
        <begin position="281"/>
        <end position="295"/>
    </location>
    <ligand>
        <name>NAD(+)</name>
        <dbReference type="ChEBI" id="CHEBI:57540"/>
    </ligand>
</feature>
<comment type="function">
    <text evidence="2 11">NAD-binding protein involved in the addition of a carboxymethylaminomethyl (cmnm) group at the wobble position (U34) of certain tRNAs, forming tRNA-cmnm(5)s(2)U34.</text>
</comment>
<dbReference type="InterPro" id="IPR026904">
    <property type="entry name" value="MnmG_C"/>
</dbReference>
<evidence type="ECO:0000256" key="11">
    <source>
        <dbReference type="HAMAP-Rule" id="MF_00129"/>
    </source>
</evidence>
<keyword evidence="6 11" id="KW-0819">tRNA processing</keyword>
<dbReference type="AlphaFoldDB" id="A0A2M7SBA8"/>
<dbReference type="GO" id="GO:0005829">
    <property type="term" value="C:cytosol"/>
    <property type="evidence" value="ECO:0007669"/>
    <property type="project" value="TreeGrafter"/>
</dbReference>
<dbReference type="Gene3D" id="3.50.50.60">
    <property type="entry name" value="FAD/NAD(P)-binding domain"/>
    <property type="match status" value="2"/>
</dbReference>
<dbReference type="SMART" id="SM01228">
    <property type="entry name" value="GIDA_assoc_3"/>
    <property type="match status" value="1"/>
</dbReference>
<dbReference type="Gene3D" id="1.10.150.570">
    <property type="entry name" value="GidA associated domain, C-terminal subdomain"/>
    <property type="match status" value="1"/>
</dbReference>
<evidence type="ECO:0000256" key="6">
    <source>
        <dbReference type="ARBA" id="ARBA00022694"/>
    </source>
</evidence>
<dbReference type="InterPro" id="IPR002218">
    <property type="entry name" value="MnmG-rel"/>
</dbReference>
<comment type="similarity">
    <text evidence="3 11">Belongs to the MnmG family.</text>
</comment>
<keyword evidence="8 11" id="KW-0520">NAD</keyword>
<dbReference type="InterPro" id="IPR044920">
    <property type="entry name" value="MnmG_C_subdom_sf"/>
</dbReference>
<dbReference type="Proteomes" id="UP000229307">
    <property type="component" value="Unassembled WGS sequence"/>
</dbReference>